<dbReference type="Gene3D" id="3.40.630.20">
    <property type="entry name" value="Peptidase C15, pyroglutamyl peptidase I-like"/>
    <property type="match status" value="1"/>
</dbReference>
<dbReference type="RefSeq" id="WP_077753143.1">
    <property type="nucleotide sequence ID" value="NZ_CP014782.1"/>
</dbReference>
<accession>A0A1S6HRD4</accession>
<name>A0A1S6HRD4_9GAMM</name>
<evidence type="ECO:0000313" key="3">
    <source>
        <dbReference type="Proteomes" id="UP000189545"/>
    </source>
</evidence>
<keyword evidence="3" id="KW-1185">Reference proteome</keyword>
<organism evidence="2 3">
    <name type="scientific">Shewanella psychrophila</name>
    <dbReference type="NCBI Taxonomy" id="225848"/>
    <lineage>
        <taxon>Bacteria</taxon>
        <taxon>Pseudomonadati</taxon>
        <taxon>Pseudomonadota</taxon>
        <taxon>Gammaproteobacteria</taxon>
        <taxon>Alteromonadales</taxon>
        <taxon>Shewanellaceae</taxon>
        <taxon>Shewanella</taxon>
    </lineage>
</organism>
<evidence type="ECO:0000256" key="1">
    <source>
        <dbReference type="SAM" id="SignalP"/>
    </source>
</evidence>
<evidence type="ECO:0000313" key="2">
    <source>
        <dbReference type="EMBL" id="AQS38044.1"/>
    </source>
</evidence>
<protein>
    <submittedName>
        <fullName evidence="2">Pyroglutamyl peptidase I</fullName>
    </submittedName>
</protein>
<keyword evidence="1" id="KW-0732">Signal</keyword>
<dbReference type="AlphaFoldDB" id="A0A1S6HRD4"/>
<dbReference type="InterPro" id="IPR036440">
    <property type="entry name" value="Peptidase_C15-like_sf"/>
</dbReference>
<feature type="chain" id="PRO_5012842681" evidence="1">
    <location>
        <begin position="26"/>
        <end position="390"/>
    </location>
</feature>
<proteinExistence type="predicted"/>
<dbReference type="EMBL" id="CP014782">
    <property type="protein sequence ID" value="AQS38044.1"/>
    <property type="molecule type" value="Genomic_DNA"/>
</dbReference>
<dbReference type="KEGG" id="spsw:Sps_02896"/>
<dbReference type="Proteomes" id="UP000189545">
    <property type="component" value="Chromosome"/>
</dbReference>
<feature type="signal peptide" evidence="1">
    <location>
        <begin position="1"/>
        <end position="25"/>
    </location>
</feature>
<sequence>MTKSCLALAVAGLLSSAITSTSAMANIDIEEARVPTAAQAMPEVVGRYQALVDSLEEQYKKQTDELLMTQMVARQGERLWQQAVRDVQSGGQDDRPLYWGRLAMKTLLKQQAPSFKLAPWQRDVNLSAVEKSSRGFSNISFSADTQIKILLTGFDPFFLDHNIDQSNPSGLAALALDGYQFSVNGKKAQIQTVMIPVRFADFDQGIIESLLTPYYRDNSLDMIITVSMGRDDFDLERFPGRNRSAASPDNLNVLTGGNKDKPIAPMFNGKTLNGPEFVEYSLPVTAMQSVHGDGAKWKVNDNHTVTTLARGEFEAMSLSELQGATSVEGSGGGYLSNEISYRAVLLQQQFNSKIPVGHIHTPRVKGFDAKTEANIVAQIKAMVIAGAKSL</sequence>
<reference evidence="2 3" key="1">
    <citation type="submission" date="2016-03" db="EMBL/GenBank/DDBJ databases">
        <title>Complete genome sequence of Shewanella psychrophila WP2, a deep sea bacterium isolated from west Pacific sediment.</title>
        <authorList>
            <person name="Xu G."/>
            <person name="Jian H."/>
        </authorList>
    </citation>
    <scope>NUCLEOTIDE SEQUENCE [LARGE SCALE GENOMIC DNA]</scope>
    <source>
        <strain evidence="2 3">WP2</strain>
    </source>
</reference>
<dbReference type="STRING" id="225848.Sps_02896"/>
<dbReference type="OrthoDB" id="4555199at2"/>
<gene>
    <name evidence="2" type="ORF">Sps_02896</name>
</gene>
<dbReference type="SUPFAM" id="SSF53182">
    <property type="entry name" value="Pyrrolidone carboxyl peptidase (pyroglutamate aminopeptidase)"/>
    <property type="match status" value="1"/>
</dbReference>